<evidence type="ECO:0000256" key="4">
    <source>
        <dbReference type="SAM" id="Coils"/>
    </source>
</evidence>
<evidence type="ECO:0000256" key="3">
    <source>
        <dbReference type="ARBA" id="ARBA00022833"/>
    </source>
</evidence>
<reference evidence="7 8" key="1">
    <citation type="journal article" date="2023" name="Res Sq">
        <title>Genomic and morphological characterization of Knufia obscura isolated from the Mars 2020 spacecraft assembly facility.</title>
        <authorList>
            <person name="Chander A.M."/>
            <person name="Teixeira M.M."/>
            <person name="Singh N.K."/>
            <person name="Williams M.P."/>
            <person name="Parker C.W."/>
            <person name="Leo P."/>
            <person name="Stajich J.E."/>
            <person name="Torok T."/>
            <person name="Tighe S."/>
            <person name="Mason C.E."/>
            <person name="Venkateswaran K."/>
        </authorList>
    </citation>
    <scope>NUCLEOTIDE SEQUENCE [LARGE SCALE GENOMIC DNA]</scope>
    <source>
        <strain evidence="7 8">CCFEE 5817</strain>
    </source>
</reference>
<dbReference type="PANTHER" id="PTHR14305:SF0">
    <property type="entry name" value="E3 UBIQUITIN-PROTEIN LIGASE CCNB1IP1"/>
    <property type="match status" value="1"/>
</dbReference>
<feature type="compositionally biased region" description="Polar residues" evidence="5">
    <location>
        <begin position="256"/>
        <end position="268"/>
    </location>
</feature>
<dbReference type="InterPro" id="IPR013083">
    <property type="entry name" value="Znf_RING/FYVE/PHD"/>
</dbReference>
<name>A0ABR0S393_9EURO</name>
<dbReference type="PANTHER" id="PTHR14305">
    <property type="entry name" value="E3 UBIQUITIN-PROTEIN LIGASE CCNB1IP1"/>
    <property type="match status" value="1"/>
</dbReference>
<comment type="caution">
    <text evidence="7">The sequence shown here is derived from an EMBL/GenBank/DDBJ whole genome shotgun (WGS) entry which is preliminary data.</text>
</comment>
<dbReference type="PROSITE" id="PS00518">
    <property type="entry name" value="ZF_RING_1"/>
    <property type="match status" value="1"/>
</dbReference>
<dbReference type="InterPro" id="IPR018957">
    <property type="entry name" value="Znf_C3HC4_RING-type"/>
</dbReference>
<evidence type="ECO:0000259" key="6">
    <source>
        <dbReference type="Pfam" id="PF00097"/>
    </source>
</evidence>
<dbReference type="Gene3D" id="3.30.40.10">
    <property type="entry name" value="Zinc/RING finger domain, C3HC4 (zinc finger)"/>
    <property type="match status" value="1"/>
</dbReference>
<evidence type="ECO:0000313" key="7">
    <source>
        <dbReference type="EMBL" id="KAK5947320.1"/>
    </source>
</evidence>
<keyword evidence="3" id="KW-0862">Zinc</keyword>
<dbReference type="InterPro" id="IPR017907">
    <property type="entry name" value="Znf_RING_CS"/>
</dbReference>
<accession>A0ABR0S393</accession>
<dbReference type="EMBL" id="JAVHJV010000001">
    <property type="protein sequence ID" value="KAK5947320.1"/>
    <property type="molecule type" value="Genomic_DNA"/>
</dbReference>
<keyword evidence="8" id="KW-1185">Reference proteome</keyword>
<sequence length="369" mass="41383">MEANLRCNNHHSGYCRNELRDEAFVTTCSHIFCRDCVQKHGFQDPAGGRRACLACGTELPSPKDVVYANLRPTEEYQSTILCGLDPNIILECASKALRFWNYQMSTEIAWQEHLYKEMTTRYSSLHNNARQVIDDANTEIAELQKQIEGLNIEKRDAEKRTEEMANLYKEKSKRAQTTQQLYEALKNKVQAEQTRGAAAASADHTLQSIGAISRPESFAHHAGRHAVPDMTVRRTPHQNRFPVDHAGVEQLHPFQRSGSAPRAQTSSEVAAAAHAMAPPMRPVGRDPLHRVSTTSTPAQRVSLPHGRATSNHTFPQSMHRPTPSQQYVSHSIDRHALGQERSRYQHAAFAGQAVSPNIHSRMPANRGLY</sequence>
<dbReference type="Proteomes" id="UP001334248">
    <property type="component" value="Unassembled WGS sequence"/>
</dbReference>
<proteinExistence type="predicted"/>
<gene>
    <name evidence="7" type="ORF">PMZ80_001470</name>
</gene>
<dbReference type="SUPFAM" id="SSF57850">
    <property type="entry name" value="RING/U-box"/>
    <property type="match status" value="1"/>
</dbReference>
<keyword evidence="4" id="KW-0175">Coiled coil</keyword>
<evidence type="ECO:0000256" key="5">
    <source>
        <dbReference type="SAM" id="MobiDB-lite"/>
    </source>
</evidence>
<dbReference type="Pfam" id="PF00097">
    <property type="entry name" value="zf-C3HC4"/>
    <property type="match status" value="1"/>
</dbReference>
<protein>
    <recommendedName>
        <fullName evidence="6">Zinc finger C3HC4 RING-type domain-containing protein</fullName>
    </recommendedName>
</protein>
<keyword evidence="1" id="KW-0479">Metal-binding</keyword>
<dbReference type="GeneID" id="89994919"/>
<feature type="region of interest" description="Disordered" evidence="5">
    <location>
        <begin position="253"/>
        <end position="328"/>
    </location>
</feature>
<feature type="coiled-coil region" evidence="4">
    <location>
        <begin position="126"/>
        <end position="195"/>
    </location>
</feature>
<organism evidence="7 8">
    <name type="scientific">Knufia obscura</name>
    <dbReference type="NCBI Taxonomy" id="1635080"/>
    <lineage>
        <taxon>Eukaryota</taxon>
        <taxon>Fungi</taxon>
        <taxon>Dikarya</taxon>
        <taxon>Ascomycota</taxon>
        <taxon>Pezizomycotina</taxon>
        <taxon>Eurotiomycetes</taxon>
        <taxon>Chaetothyriomycetidae</taxon>
        <taxon>Chaetothyriales</taxon>
        <taxon>Trichomeriaceae</taxon>
        <taxon>Knufia</taxon>
    </lineage>
</organism>
<dbReference type="InterPro" id="IPR042448">
    <property type="entry name" value="CCNB1IP1"/>
</dbReference>
<evidence type="ECO:0000256" key="1">
    <source>
        <dbReference type="ARBA" id="ARBA00022723"/>
    </source>
</evidence>
<keyword evidence="2" id="KW-0863">Zinc-finger</keyword>
<feature type="domain" description="Zinc finger C3HC4 RING-type" evidence="6">
    <location>
        <begin position="15"/>
        <end position="55"/>
    </location>
</feature>
<dbReference type="RefSeq" id="XP_064735410.1">
    <property type="nucleotide sequence ID" value="XM_064869913.1"/>
</dbReference>
<evidence type="ECO:0000256" key="2">
    <source>
        <dbReference type="ARBA" id="ARBA00022771"/>
    </source>
</evidence>
<evidence type="ECO:0000313" key="8">
    <source>
        <dbReference type="Proteomes" id="UP001334248"/>
    </source>
</evidence>